<dbReference type="SUPFAM" id="SSF56784">
    <property type="entry name" value="HAD-like"/>
    <property type="match status" value="1"/>
</dbReference>
<evidence type="ECO:0000256" key="5">
    <source>
        <dbReference type="ARBA" id="ARBA00023136"/>
    </source>
</evidence>
<comment type="caution">
    <text evidence="7">The sequence shown here is derived from an EMBL/GenBank/DDBJ whole genome shotgun (WGS) entry which is preliminary data.</text>
</comment>
<dbReference type="Proteomes" id="UP001174909">
    <property type="component" value="Unassembled WGS sequence"/>
</dbReference>
<dbReference type="Gene3D" id="3.40.50.1000">
    <property type="entry name" value="HAD superfamily/HAD-like"/>
    <property type="match status" value="2"/>
</dbReference>
<protein>
    <submittedName>
        <fullName evidence="7">Copper-exporting P-type ATPase</fullName>
    </submittedName>
</protein>
<keyword evidence="4 6" id="KW-1133">Transmembrane helix</keyword>
<feature type="transmembrane region" description="Helical" evidence="6">
    <location>
        <begin position="166"/>
        <end position="188"/>
    </location>
</feature>
<dbReference type="Gene3D" id="3.40.1110.10">
    <property type="entry name" value="Calcium-transporting ATPase, cytoplasmic domain N"/>
    <property type="match status" value="1"/>
</dbReference>
<dbReference type="GO" id="GO:0016020">
    <property type="term" value="C:membrane"/>
    <property type="evidence" value="ECO:0007669"/>
    <property type="project" value="UniProtKB-SubCell"/>
</dbReference>
<dbReference type="EMBL" id="CASHTH010003250">
    <property type="protein sequence ID" value="CAI8042266.1"/>
    <property type="molecule type" value="Genomic_DNA"/>
</dbReference>
<keyword evidence="3" id="KW-1278">Translocase</keyword>
<proteinExistence type="predicted"/>
<accession>A0AA35X7B5</accession>
<dbReference type="GO" id="GO:0016887">
    <property type="term" value="F:ATP hydrolysis activity"/>
    <property type="evidence" value="ECO:0007669"/>
    <property type="project" value="InterPro"/>
</dbReference>
<dbReference type="GO" id="GO:0005524">
    <property type="term" value="F:ATP binding"/>
    <property type="evidence" value="ECO:0007669"/>
    <property type="project" value="InterPro"/>
</dbReference>
<evidence type="ECO:0000313" key="7">
    <source>
        <dbReference type="EMBL" id="CAI8042266.1"/>
    </source>
</evidence>
<dbReference type="GO" id="GO:0055070">
    <property type="term" value="P:copper ion homeostasis"/>
    <property type="evidence" value="ECO:0007669"/>
    <property type="project" value="TreeGrafter"/>
</dbReference>
<dbReference type="InterPro" id="IPR001757">
    <property type="entry name" value="P_typ_ATPase"/>
</dbReference>
<sequence length="201" mass="20431">MGVVGRVDGAEVRVGRRPLFDEIAAEIEEALVRAEAAGHTAVLIGPGAAAEAVVALADTVKPTSLQAVQELRAMGLEVSLLTGDNRRTARSVGDAIGEAGKRVAVVGDGVNDAPALAQADLAIAVGTGADVAIEASDLTIVGGDLRAVPDAIALSRRTLSTIKANLFWAFAYNVAAIPLAATGVLNPMAAAAAMARRRCSW</sequence>
<evidence type="ECO:0000313" key="8">
    <source>
        <dbReference type="Proteomes" id="UP001174909"/>
    </source>
</evidence>
<evidence type="ECO:0000256" key="6">
    <source>
        <dbReference type="SAM" id="Phobius"/>
    </source>
</evidence>
<dbReference type="GO" id="GO:0005507">
    <property type="term" value="F:copper ion binding"/>
    <property type="evidence" value="ECO:0007669"/>
    <property type="project" value="TreeGrafter"/>
</dbReference>
<dbReference type="AlphaFoldDB" id="A0AA35X7B5"/>
<evidence type="ECO:0000256" key="3">
    <source>
        <dbReference type="ARBA" id="ARBA00022967"/>
    </source>
</evidence>
<dbReference type="InterPro" id="IPR023299">
    <property type="entry name" value="ATPase_P-typ_cyto_dom_N"/>
</dbReference>
<dbReference type="Pfam" id="PF00702">
    <property type="entry name" value="Hydrolase"/>
    <property type="match status" value="1"/>
</dbReference>
<evidence type="ECO:0000256" key="4">
    <source>
        <dbReference type="ARBA" id="ARBA00022989"/>
    </source>
</evidence>
<evidence type="ECO:0000256" key="1">
    <source>
        <dbReference type="ARBA" id="ARBA00004370"/>
    </source>
</evidence>
<name>A0AA35X7B5_GEOBA</name>
<gene>
    <name evidence="7" type="ORF">GBAR_LOCUS23483</name>
</gene>
<dbReference type="InterPro" id="IPR036412">
    <property type="entry name" value="HAD-like_sf"/>
</dbReference>
<organism evidence="7 8">
    <name type="scientific">Geodia barretti</name>
    <name type="common">Barrett's horny sponge</name>
    <dbReference type="NCBI Taxonomy" id="519541"/>
    <lineage>
        <taxon>Eukaryota</taxon>
        <taxon>Metazoa</taxon>
        <taxon>Porifera</taxon>
        <taxon>Demospongiae</taxon>
        <taxon>Heteroscleromorpha</taxon>
        <taxon>Tetractinellida</taxon>
        <taxon>Astrophorina</taxon>
        <taxon>Geodiidae</taxon>
        <taxon>Geodia</taxon>
    </lineage>
</organism>
<dbReference type="InterPro" id="IPR023214">
    <property type="entry name" value="HAD_sf"/>
</dbReference>
<dbReference type="GO" id="GO:0043682">
    <property type="term" value="F:P-type divalent copper transporter activity"/>
    <property type="evidence" value="ECO:0007669"/>
    <property type="project" value="TreeGrafter"/>
</dbReference>
<keyword evidence="2 6" id="KW-0812">Transmembrane</keyword>
<evidence type="ECO:0000256" key="2">
    <source>
        <dbReference type="ARBA" id="ARBA00022692"/>
    </source>
</evidence>
<reference evidence="7" key="1">
    <citation type="submission" date="2023-03" db="EMBL/GenBank/DDBJ databases">
        <authorList>
            <person name="Steffen K."/>
            <person name="Cardenas P."/>
        </authorList>
    </citation>
    <scope>NUCLEOTIDE SEQUENCE</scope>
</reference>
<dbReference type="PANTHER" id="PTHR43520:SF8">
    <property type="entry name" value="P-TYPE CU(+) TRANSPORTER"/>
    <property type="match status" value="1"/>
</dbReference>
<keyword evidence="8" id="KW-1185">Reference proteome</keyword>
<comment type="subcellular location">
    <subcellularLocation>
        <location evidence="1">Membrane</location>
    </subcellularLocation>
</comment>
<dbReference type="NCBIfam" id="TIGR01494">
    <property type="entry name" value="ATPase_P-type"/>
    <property type="match status" value="1"/>
</dbReference>
<keyword evidence="5 6" id="KW-0472">Membrane</keyword>
<dbReference type="PRINTS" id="PR00120">
    <property type="entry name" value="HATPASE"/>
</dbReference>
<dbReference type="PANTHER" id="PTHR43520">
    <property type="entry name" value="ATP7, ISOFORM B"/>
    <property type="match status" value="1"/>
</dbReference>